<keyword evidence="3" id="KW-0808">Transferase</keyword>
<comment type="catalytic activity">
    <reaction evidence="1">
        <text>a 4-O-methyl-thymidine in DNA + L-cysteinyl-[protein] = a thymidine in DNA + S-methyl-L-cysteinyl-[protein]</text>
        <dbReference type="Rhea" id="RHEA:53428"/>
        <dbReference type="Rhea" id="RHEA-COMP:10131"/>
        <dbReference type="Rhea" id="RHEA-COMP:10132"/>
        <dbReference type="Rhea" id="RHEA-COMP:13555"/>
        <dbReference type="Rhea" id="RHEA-COMP:13556"/>
        <dbReference type="ChEBI" id="CHEBI:29950"/>
        <dbReference type="ChEBI" id="CHEBI:82612"/>
        <dbReference type="ChEBI" id="CHEBI:137386"/>
        <dbReference type="ChEBI" id="CHEBI:137387"/>
        <dbReference type="EC" id="2.1.1.63"/>
    </reaction>
</comment>
<dbReference type="Gene3D" id="3.40.10.10">
    <property type="entry name" value="DNA Methylphosphotriester Repair Domain"/>
    <property type="match status" value="1"/>
</dbReference>
<evidence type="ECO:0000256" key="4">
    <source>
        <dbReference type="ARBA" id="ARBA00022763"/>
    </source>
</evidence>
<dbReference type="Pfam" id="PF12833">
    <property type="entry name" value="HTH_18"/>
    <property type="match status" value="1"/>
</dbReference>
<dbReference type="PANTHER" id="PTHR10815">
    <property type="entry name" value="METHYLATED-DNA--PROTEIN-CYSTEINE METHYLTRANSFERASE"/>
    <property type="match status" value="1"/>
</dbReference>
<feature type="domain" description="HTH araC/xylS-type" evidence="8">
    <location>
        <begin position="81"/>
        <end position="181"/>
    </location>
</feature>
<dbReference type="Gene3D" id="3.30.160.70">
    <property type="entry name" value="Methylated DNA-protein cysteine methyltransferase domain"/>
    <property type="match status" value="1"/>
</dbReference>
<evidence type="ECO:0000256" key="7">
    <source>
        <dbReference type="ARBA" id="ARBA00049348"/>
    </source>
</evidence>
<evidence type="ECO:0000256" key="2">
    <source>
        <dbReference type="ARBA" id="ARBA00022603"/>
    </source>
</evidence>
<dbReference type="PROSITE" id="PS00374">
    <property type="entry name" value="MGMT"/>
    <property type="match status" value="1"/>
</dbReference>
<dbReference type="PANTHER" id="PTHR10815:SF5">
    <property type="entry name" value="METHYLATED-DNA--PROTEIN-CYSTEINE METHYLTRANSFERASE"/>
    <property type="match status" value="1"/>
</dbReference>
<proteinExistence type="predicted"/>
<dbReference type="Pfam" id="PF01035">
    <property type="entry name" value="DNA_binding_1"/>
    <property type="match status" value="1"/>
</dbReference>
<dbReference type="InterPro" id="IPR018060">
    <property type="entry name" value="HTH_AraC"/>
</dbReference>
<comment type="catalytic activity">
    <reaction evidence="7">
        <text>a 6-O-methyl-2'-deoxyguanosine in DNA + L-cysteinyl-[protein] = S-methyl-L-cysteinyl-[protein] + a 2'-deoxyguanosine in DNA</text>
        <dbReference type="Rhea" id="RHEA:24000"/>
        <dbReference type="Rhea" id="RHEA-COMP:10131"/>
        <dbReference type="Rhea" id="RHEA-COMP:10132"/>
        <dbReference type="Rhea" id="RHEA-COMP:11367"/>
        <dbReference type="Rhea" id="RHEA-COMP:11368"/>
        <dbReference type="ChEBI" id="CHEBI:29950"/>
        <dbReference type="ChEBI" id="CHEBI:82612"/>
        <dbReference type="ChEBI" id="CHEBI:85445"/>
        <dbReference type="ChEBI" id="CHEBI:85448"/>
        <dbReference type="EC" id="2.1.1.63"/>
    </reaction>
</comment>
<dbReference type="Gene3D" id="1.10.10.10">
    <property type="entry name" value="Winged helix-like DNA-binding domain superfamily/Winged helix DNA-binding domain"/>
    <property type="match status" value="1"/>
</dbReference>
<dbReference type="NCBIfam" id="TIGR00589">
    <property type="entry name" value="ogt"/>
    <property type="match status" value="1"/>
</dbReference>
<dbReference type="SMART" id="SM00342">
    <property type="entry name" value="HTH_ARAC"/>
    <property type="match status" value="1"/>
</dbReference>
<dbReference type="InterPro" id="IPR036217">
    <property type="entry name" value="MethylDNA_cys_MeTrfase_DNAb"/>
</dbReference>
<dbReference type="CDD" id="cd06445">
    <property type="entry name" value="ATase"/>
    <property type="match status" value="1"/>
</dbReference>
<sequence length="352" mass="39218">MLFDLPDHDTLYRALLDRDPAYDGHVYVGVTSTGVFCRLTCPARKPRLENTRFFDSVAGCFEAGFRPCLRCRPLDPLGQREPMVSALLRHLEDEPERIWSEDDLVRLGYDPSTVRRSFKRHLGLTFLDMARLRRAGRGMDRLAAGASVIDAQQEAGYASGSGFREAIARLLGDCPTELRGREWLKAEWVETPIGSMLAVADARSLHLLEFFDRAALPNELKRLRAATRSTIAFGRTAAIERIEAELREYFAGTRHTFETPLAMHGSPFTRAVWDELMAIPPGTTRSYSEIAAAAGRHTAVRAVARANGANQIAIVIPCHRVIGADGSLTGYGGGLWRKDWLLRHERKFAGLP</sequence>
<dbReference type="PROSITE" id="PS01124">
    <property type="entry name" value="HTH_ARAC_FAMILY_2"/>
    <property type="match status" value="1"/>
</dbReference>
<keyword evidence="2" id="KW-0489">Methyltransferase</keyword>
<evidence type="ECO:0000256" key="1">
    <source>
        <dbReference type="ARBA" id="ARBA00001286"/>
    </source>
</evidence>
<keyword evidence="6" id="KW-0234">DNA repair</keyword>
<dbReference type="RefSeq" id="WP_167124811.1">
    <property type="nucleotide sequence ID" value="NZ_JAAQQR010000003.1"/>
</dbReference>
<dbReference type="InterPro" id="IPR035451">
    <property type="entry name" value="Ada-like_dom_sf"/>
</dbReference>
<gene>
    <name evidence="9" type="ORF">HBF26_07910</name>
</gene>
<evidence type="ECO:0000256" key="6">
    <source>
        <dbReference type="ARBA" id="ARBA00023204"/>
    </source>
</evidence>
<evidence type="ECO:0000313" key="10">
    <source>
        <dbReference type="Proteomes" id="UP001429601"/>
    </source>
</evidence>
<evidence type="ECO:0000256" key="3">
    <source>
        <dbReference type="ARBA" id="ARBA00022679"/>
    </source>
</evidence>
<dbReference type="Gene3D" id="1.10.10.60">
    <property type="entry name" value="Homeodomain-like"/>
    <property type="match status" value="1"/>
</dbReference>
<protein>
    <submittedName>
        <fullName evidence="9">Bifunctional transcriptional activator/DNA repair protein Ada</fullName>
    </submittedName>
</protein>
<dbReference type="Pfam" id="PF02805">
    <property type="entry name" value="Ada_Zn_binding"/>
    <property type="match status" value="1"/>
</dbReference>
<comment type="caution">
    <text evidence="9">The sequence shown here is derived from an EMBL/GenBank/DDBJ whole genome shotgun (WGS) entry which is preliminary data.</text>
</comment>
<evidence type="ECO:0000259" key="8">
    <source>
        <dbReference type="PROSITE" id="PS01124"/>
    </source>
</evidence>
<dbReference type="InterPro" id="IPR036631">
    <property type="entry name" value="MGMT_N_sf"/>
</dbReference>
<dbReference type="InterPro" id="IPR036388">
    <property type="entry name" value="WH-like_DNA-bd_sf"/>
</dbReference>
<keyword evidence="4" id="KW-0227">DNA damage</keyword>
<dbReference type="InterPro" id="IPR004026">
    <property type="entry name" value="Ada_DNA_repair_Zn-bd"/>
</dbReference>
<dbReference type="InterPro" id="IPR016221">
    <property type="entry name" value="Bifunct_regulatory_prot_Ada"/>
</dbReference>
<dbReference type="InterPro" id="IPR014048">
    <property type="entry name" value="MethylDNA_cys_MeTrfase_DNA-bd"/>
</dbReference>
<evidence type="ECO:0000256" key="5">
    <source>
        <dbReference type="ARBA" id="ARBA00023159"/>
    </source>
</evidence>
<organism evidence="9 10">
    <name type="scientific">Luteibacter jiangsuensis</name>
    <dbReference type="NCBI Taxonomy" id="637577"/>
    <lineage>
        <taxon>Bacteria</taxon>
        <taxon>Pseudomonadati</taxon>
        <taxon>Pseudomonadota</taxon>
        <taxon>Gammaproteobacteria</taxon>
        <taxon>Lysobacterales</taxon>
        <taxon>Rhodanobacteraceae</taxon>
        <taxon>Luteibacter</taxon>
    </lineage>
</organism>
<dbReference type="EMBL" id="JAAQQR010000003">
    <property type="protein sequence ID" value="NID04808.1"/>
    <property type="molecule type" value="Genomic_DNA"/>
</dbReference>
<dbReference type="PIRSF" id="PIRSF000409">
    <property type="entry name" value="Ada"/>
    <property type="match status" value="1"/>
</dbReference>
<evidence type="ECO:0000313" key="9">
    <source>
        <dbReference type="EMBL" id="NID04808.1"/>
    </source>
</evidence>
<reference evidence="9 10" key="1">
    <citation type="journal article" date="2011" name="Curr. Microbiol.">
        <title>Luteibacter jiangsuensis sp. nov.: a methamidophos-degrading bacterium isolated from a methamidophos-manufacturing factory.</title>
        <authorList>
            <person name="Wang L."/>
            <person name="Wang G.L."/>
            <person name="Li S.P."/>
            <person name="Jiang J.D."/>
        </authorList>
    </citation>
    <scope>NUCLEOTIDE SEQUENCE [LARGE SCALE GENOMIC DNA]</scope>
    <source>
        <strain evidence="9 10">CGMCC 1.10133</strain>
    </source>
</reference>
<dbReference type="InterPro" id="IPR001497">
    <property type="entry name" value="MethylDNA_cys_MeTrfase_AS"/>
</dbReference>
<name>A0ABX0Q2T3_9GAMM</name>
<dbReference type="SUPFAM" id="SSF46767">
    <property type="entry name" value="Methylated DNA-protein cysteine methyltransferase, C-terminal domain"/>
    <property type="match status" value="1"/>
</dbReference>
<dbReference type="Proteomes" id="UP001429601">
    <property type="component" value="Unassembled WGS sequence"/>
</dbReference>
<keyword evidence="5" id="KW-0010">Activator</keyword>
<accession>A0ABX0Q2T3</accession>
<dbReference type="SUPFAM" id="SSF57884">
    <property type="entry name" value="Ada DNA repair protein, N-terminal domain (N-Ada 10)"/>
    <property type="match status" value="1"/>
</dbReference>
<dbReference type="SUPFAM" id="SSF53155">
    <property type="entry name" value="Methylated DNA-protein cysteine methyltransferase domain"/>
    <property type="match status" value="1"/>
</dbReference>
<keyword evidence="10" id="KW-1185">Reference proteome</keyword>